<evidence type="ECO:0000313" key="2">
    <source>
        <dbReference type="Proteomes" id="UP000479190"/>
    </source>
</evidence>
<keyword evidence="2" id="KW-1185">Reference proteome</keyword>
<accession>A0A6H5IAU6</accession>
<reference evidence="1 2" key="1">
    <citation type="submission" date="2020-02" db="EMBL/GenBank/DDBJ databases">
        <authorList>
            <person name="Ferguson B K."/>
        </authorList>
    </citation>
    <scope>NUCLEOTIDE SEQUENCE [LARGE SCALE GENOMIC DNA]</scope>
</reference>
<sequence length="222" mass="25480">MVDRVKEKMKKKTPIDLHQFAFTQLSREVEGAGGRRWMVASAKRMRRGRERERSTYRWQEVRFAHARIEFASASGNEYCCCCCCCCTPGAIKNAGCIRGDARARTRDNYTRASVWRARLTVYIRLFPLRLVASAAEAHLALEYCIRRCRRRDIKVISSAMTQAPLALQPTYTRVRMCTRASYNERKQPSRAHCNDTSWPPVIRAADREGEARAFAIQRGAPV</sequence>
<dbReference type="EMBL" id="CADCXV010000676">
    <property type="protein sequence ID" value="CAB0032326.1"/>
    <property type="molecule type" value="Genomic_DNA"/>
</dbReference>
<name>A0A6H5IAU6_9HYME</name>
<protein>
    <submittedName>
        <fullName evidence="1">Uncharacterized protein</fullName>
    </submittedName>
</protein>
<dbReference type="AlphaFoldDB" id="A0A6H5IAU6"/>
<organism evidence="1 2">
    <name type="scientific">Trichogramma brassicae</name>
    <dbReference type="NCBI Taxonomy" id="86971"/>
    <lineage>
        <taxon>Eukaryota</taxon>
        <taxon>Metazoa</taxon>
        <taxon>Ecdysozoa</taxon>
        <taxon>Arthropoda</taxon>
        <taxon>Hexapoda</taxon>
        <taxon>Insecta</taxon>
        <taxon>Pterygota</taxon>
        <taxon>Neoptera</taxon>
        <taxon>Endopterygota</taxon>
        <taxon>Hymenoptera</taxon>
        <taxon>Apocrita</taxon>
        <taxon>Proctotrupomorpha</taxon>
        <taxon>Chalcidoidea</taxon>
        <taxon>Trichogrammatidae</taxon>
        <taxon>Trichogramma</taxon>
    </lineage>
</organism>
<dbReference type="Proteomes" id="UP000479190">
    <property type="component" value="Unassembled WGS sequence"/>
</dbReference>
<evidence type="ECO:0000313" key="1">
    <source>
        <dbReference type="EMBL" id="CAB0032326.1"/>
    </source>
</evidence>
<proteinExistence type="predicted"/>
<gene>
    <name evidence="1" type="ORF">TBRA_LOCUS4268</name>
</gene>